<dbReference type="SUPFAM" id="SSF53790">
    <property type="entry name" value="Tetrapyrrole methylase"/>
    <property type="match status" value="1"/>
</dbReference>
<dbReference type="Pfam" id="PF00590">
    <property type="entry name" value="TP_methylase"/>
    <property type="match status" value="1"/>
</dbReference>
<keyword evidence="2" id="KW-0169">Cobalamin biosynthesis</keyword>
<dbReference type="InterPro" id="IPR035996">
    <property type="entry name" value="4pyrrol_Methylase_sf"/>
</dbReference>
<name>Q30WH1_OLEA2</name>
<dbReference type="Proteomes" id="UP000002710">
    <property type="component" value="Chromosome"/>
</dbReference>
<dbReference type="NCBIfam" id="TIGR01466">
    <property type="entry name" value="cobJ_cbiH"/>
    <property type="match status" value="1"/>
</dbReference>
<evidence type="ECO:0000256" key="2">
    <source>
        <dbReference type="ARBA" id="ARBA00022573"/>
    </source>
</evidence>
<evidence type="ECO:0000313" key="11">
    <source>
        <dbReference type="Proteomes" id="UP000002710"/>
    </source>
</evidence>
<dbReference type="Pfam" id="PF01890">
    <property type="entry name" value="CbiG_C"/>
    <property type="match status" value="1"/>
</dbReference>
<keyword evidence="4 10" id="KW-0808">Transferase</keyword>
<organism evidence="10 11">
    <name type="scientific">Oleidesulfovibrio alaskensis (strain ATCC BAA-1058 / DSM 17464 / G20)</name>
    <name type="common">Desulfovibrio alaskensis</name>
    <dbReference type="NCBI Taxonomy" id="207559"/>
    <lineage>
        <taxon>Bacteria</taxon>
        <taxon>Pseudomonadati</taxon>
        <taxon>Thermodesulfobacteriota</taxon>
        <taxon>Desulfovibrionia</taxon>
        <taxon>Desulfovibrionales</taxon>
        <taxon>Desulfovibrionaceae</taxon>
        <taxon>Oleidesulfovibrio</taxon>
    </lineage>
</organism>
<dbReference type="InterPro" id="IPR014776">
    <property type="entry name" value="4pyrrole_Mease_sub2"/>
</dbReference>
<gene>
    <name evidence="10" type="ordered locus">Dde_3181</name>
</gene>
<proteinExistence type="predicted"/>
<dbReference type="InterPro" id="IPR038029">
    <property type="entry name" value="GbiG_N_sf"/>
</dbReference>
<dbReference type="Gene3D" id="3.40.50.11220">
    <property type="match status" value="1"/>
</dbReference>
<dbReference type="CDD" id="cd11646">
    <property type="entry name" value="Precorrin_3B_C17_MT"/>
    <property type="match status" value="1"/>
</dbReference>
<dbReference type="SUPFAM" id="SSF159672">
    <property type="entry name" value="CbiG N-terminal domain-like"/>
    <property type="match status" value="1"/>
</dbReference>
<dbReference type="KEGG" id="dde:Dde_3181"/>
<dbReference type="STRING" id="207559.Dde_3181"/>
<dbReference type="GO" id="GO:0032259">
    <property type="term" value="P:methylation"/>
    <property type="evidence" value="ECO:0007669"/>
    <property type="project" value="UniProtKB-KW"/>
</dbReference>
<dbReference type="EMBL" id="CP000112">
    <property type="protein sequence ID" value="ABB39975.1"/>
    <property type="molecule type" value="Genomic_DNA"/>
</dbReference>
<evidence type="ECO:0000259" key="9">
    <source>
        <dbReference type="Pfam" id="PF11761"/>
    </source>
</evidence>
<evidence type="ECO:0000256" key="3">
    <source>
        <dbReference type="ARBA" id="ARBA00022603"/>
    </source>
</evidence>
<dbReference type="HOGENOM" id="CLU_009721_2_1_7"/>
<dbReference type="AlphaFoldDB" id="Q30WH1"/>
<evidence type="ECO:0000259" key="7">
    <source>
        <dbReference type="Pfam" id="PF01890"/>
    </source>
</evidence>
<evidence type="ECO:0000313" key="10">
    <source>
        <dbReference type="EMBL" id="ABB39975.1"/>
    </source>
</evidence>
<dbReference type="Pfam" id="PF11760">
    <property type="entry name" value="CbiG_N"/>
    <property type="match status" value="1"/>
</dbReference>
<dbReference type="Gene3D" id="3.30.420.180">
    <property type="entry name" value="CobE/GbiG C-terminal domain"/>
    <property type="match status" value="1"/>
</dbReference>
<dbReference type="UniPathway" id="UPA00148"/>
<dbReference type="InterPro" id="IPR021744">
    <property type="entry name" value="CbiG_N"/>
</dbReference>
<dbReference type="SUPFAM" id="SSF159664">
    <property type="entry name" value="CobE/GbiG C-terminal domain-like"/>
    <property type="match status" value="1"/>
</dbReference>
<dbReference type="PANTHER" id="PTHR47036:SF1">
    <property type="entry name" value="COBALT-FACTOR III C(17)-METHYLTRANSFERASE-RELATED"/>
    <property type="match status" value="1"/>
</dbReference>
<evidence type="ECO:0000256" key="4">
    <source>
        <dbReference type="ARBA" id="ARBA00022679"/>
    </source>
</evidence>
<dbReference type="eggNOG" id="COG1010">
    <property type="taxonomic scope" value="Bacteria"/>
</dbReference>
<dbReference type="InterPro" id="IPR000878">
    <property type="entry name" value="4pyrrol_Mease"/>
</dbReference>
<keyword evidence="11" id="KW-1185">Reference proteome</keyword>
<dbReference type="InterPro" id="IPR002750">
    <property type="entry name" value="CobE/GbiG_C"/>
</dbReference>
<accession>Q30WH1</accession>
<protein>
    <submittedName>
        <fullName evidence="10">Precorrin-3B C17-methyltransferase</fullName>
        <ecNumber evidence="10">2.1.1.131</ecNumber>
    </submittedName>
</protein>
<sequence>MLPERLNGAPAFFTFAHGNIMNSTPRSLHDVSGTDSGGTHTSRLCVFALTPQGIQLAARLCPHLQADLFLPHRLAGLADSTTAPRTERFLRLADAVRHAFSIYDGLIFIAACGIAVRSIAPLLQGKDRDPAVVVLDQQGLHAVSLLSGHLGGANALACRIAAMTGGTPVITTATDTEGLPSLDLLAAENNMAIARLTAVRHVNAALLEGRQVAVADRHDLLKLKNHPCGLFIHTDEHSLDNRYAALPSVLVTIHASAARRAPADRLVLHPRILHAGLGCRKNVPAPRAAEHLLRLLEAHDITPLALASLASVEAKRAEPAMHEASRRLGVPVIFFSSAALAAIAVPNPSSRPLKAVGTPSVAEAAALLAARTNNECRCTQHAAAHLIIPKAADGDVTAAVAQEQYTMHPAPLYIVGLGPGDPQLLTPQAADALRASEVIAGYTRYVELVPDDILAGREIIATGMMGEMERCAKAIETALSGRATAVVCSGDPGIYAMAGLIYELIEEMDAYLPVHVIAGVPALSAAAALLGAPLMHDFACISLSDLLTPWEVIEKRLQNALEADFVVVLYNPRSKKRDWQLEHALETARRYRQPETPVGLVRQANRPEQAVSVAPLSVFEPAQVDMLSIVIIGNSTTRIIRGNMVTPRGYMKKYR</sequence>
<keyword evidence="5" id="KW-0949">S-adenosyl-L-methionine</keyword>
<dbReference type="PANTHER" id="PTHR47036">
    <property type="entry name" value="COBALT-FACTOR III C(17)-METHYLTRANSFERASE-RELATED"/>
    <property type="match status" value="1"/>
</dbReference>
<dbReference type="Gene3D" id="3.40.1010.10">
    <property type="entry name" value="Cobalt-precorrin-4 Transmethylase, Domain 1"/>
    <property type="match status" value="1"/>
</dbReference>
<evidence type="ECO:0000256" key="1">
    <source>
        <dbReference type="ARBA" id="ARBA00004953"/>
    </source>
</evidence>
<evidence type="ECO:0000256" key="5">
    <source>
        <dbReference type="ARBA" id="ARBA00022691"/>
    </source>
</evidence>
<dbReference type="InterPro" id="IPR006363">
    <property type="entry name" value="Cbl_synth_CobJ/CibH_dom"/>
</dbReference>
<dbReference type="GO" id="GO:0030789">
    <property type="term" value="F:precorrin-3B C17-methyltransferase activity"/>
    <property type="evidence" value="ECO:0007669"/>
    <property type="project" value="UniProtKB-EC"/>
</dbReference>
<dbReference type="InterPro" id="IPR014777">
    <property type="entry name" value="4pyrrole_Mease_sub1"/>
</dbReference>
<dbReference type="GO" id="GO:0009236">
    <property type="term" value="P:cobalamin biosynthetic process"/>
    <property type="evidence" value="ECO:0007669"/>
    <property type="project" value="UniProtKB-UniPathway"/>
</dbReference>
<keyword evidence="3 10" id="KW-0489">Methyltransferase</keyword>
<dbReference type="eggNOG" id="COG2073">
    <property type="taxonomic scope" value="Bacteria"/>
</dbReference>
<dbReference type="InterPro" id="IPR021745">
    <property type="entry name" value="CbiG_mid"/>
</dbReference>
<reference evidence="10 11" key="1">
    <citation type="journal article" date="2011" name="J. Bacteriol.">
        <title>Complete genome sequence and updated annotation of Desulfovibrio alaskensis G20.</title>
        <authorList>
            <person name="Hauser L.J."/>
            <person name="Land M.L."/>
            <person name="Brown S.D."/>
            <person name="Larimer F."/>
            <person name="Keller K.L."/>
            <person name="Rapp-Giles B.J."/>
            <person name="Price M.N."/>
            <person name="Lin M."/>
            <person name="Bruce D.C."/>
            <person name="Detter J.C."/>
            <person name="Tapia R."/>
            <person name="Han C.S."/>
            <person name="Goodwin L.A."/>
            <person name="Cheng J.F."/>
            <person name="Pitluck S."/>
            <person name="Copeland A."/>
            <person name="Lucas S."/>
            <person name="Nolan M."/>
            <person name="Lapidus A.L."/>
            <person name="Palumbo A.V."/>
            <person name="Wall J.D."/>
        </authorList>
    </citation>
    <scope>NUCLEOTIDE SEQUENCE [LARGE SCALE GENOMIC DNA]</scope>
    <source>
        <strain evidence="11">ATCC BAA 1058 / DSM 17464 / G20</strain>
    </source>
</reference>
<feature type="domain" description="Tetrapyrrole methylase" evidence="6">
    <location>
        <begin position="412"/>
        <end position="617"/>
    </location>
</feature>
<dbReference type="InterPro" id="IPR036518">
    <property type="entry name" value="CobE/GbiG_C_sf"/>
</dbReference>
<dbReference type="InterPro" id="IPR051810">
    <property type="entry name" value="Precorrin_MeTrfase"/>
</dbReference>
<dbReference type="EC" id="2.1.1.131" evidence="10"/>
<dbReference type="Pfam" id="PF11761">
    <property type="entry name" value="CbiG_mid"/>
    <property type="match status" value="1"/>
</dbReference>
<evidence type="ECO:0000259" key="8">
    <source>
        <dbReference type="Pfam" id="PF11760"/>
    </source>
</evidence>
<evidence type="ECO:0000259" key="6">
    <source>
        <dbReference type="Pfam" id="PF00590"/>
    </source>
</evidence>
<feature type="domain" description="Cobalamin biosynthesis central region" evidence="9">
    <location>
        <begin position="180"/>
        <end position="270"/>
    </location>
</feature>
<comment type="pathway">
    <text evidence="1">Cofactor biosynthesis; adenosylcobalamin biosynthesis.</text>
</comment>
<feature type="domain" description="Cobalamin synthesis G N-terminal" evidence="8">
    <location>
        <begin position="95"/>
        <end position="175"/>
    </location>
</feature>
<feature type="domain" description="CobE/GbiG C-terminal" evidence="7">
    <location>
        <begin position="273"/>
        <end position="401"/>
    </location>
</feature>
<dbReference type="Gene3D" id="3.30.950.10">
    <property type="entry name" value="Methyltransferase, Cobalt-precorrin-4 Transmethylase, Domain 2"/>
    <property type="match status" value="1"/>
</dbReference>